<reference evidence="1" key="2">
    <citation type="submission" date="2025-03" db="EMBL/GenBank/DDBJ databases">
        <authorList>
            <consortium name="ELIXIR-Norway"/>
            <consortium name="Elixir Norway"/>
        </authorList>
    </citation>
    <scope>NUCLEOTIDE SEQUENCE</scope>
</reference>
<reference evidence="1" key="1">
    <citation type="submission" date="2023-05" db="EMBL/GenBank/DDBJ databases">
        <authorList>
            <consortium name="ELIXIR-Norway"/>
        </authorList>
    </citation>
    <scope>NUCLEOTIDE SEQUENCE</scope>
</reference>
<protein>
    <submittedName>
        <fullName evidence="1">Uncharacterized protein</fullName>
    </submittedName>
</protein>
<organism evidence="1 2">
    <name type="scientific">Rangifer tarandus platyrhynchus</name>
    <name type="common">Svalbard reindeer</name>
    <dbReference type="NCBI Taxonomy" id="3082113"/>
    <lineage>
        <taxon>Eukaryota</taxon>
        <taxon>Metazoa</taxon>
        <taxon>Chordata</taxon>
        <taxon>Craniata</taxon>
        <taxon>Vertebrata</taxon>
        <taxon>Euteleostomi</taxon>
        <taxon>Mammalia</taxon>
        <taxon>Eutheria</taxon>
        <taxon>Laurasiatheria</taxon>
        <taxon>Artiodactyla</taxon>
        <taxon>Ruminantia</taxon>
        <taxon>Pecora</taxon>
        <taxon>Cervidae</taxon>
        <taxon>Odocoileinae</taxon>
        <taxon>Rangifer</taxon>
    </lineage>
</organism>
<evidence type="ECO:0000313" key="2">
    <source>
        <dbReference type="Proteomes" id="UP001162501"/>
    </source>
</evidence>
<dbReference type="Proteomes" id="UP001162501">
    <property type="component" value="Chromosome 6"/>
</dbReference>
<gene>
    <name evidence="1" type="ORF">MRATA1EN22A_LOCUS25793</name>
</gene>
<name>A0AC60A2R3_RANTA</name>
<dbReference type="EMBL" id="OX596090">
    <property type="protein sequence ID" value="CAN0544261.1"/>
    <property type="molecule type" value="Genomic_DNA"/>
</dbReference>
<sequence>MQSGTCQAREQVTQEPFMGLPVKVLVTDEARLLGFSSPVTGLLGKRKSSPARHLGLRGAGAPFPRSQARSSEPRRAPGMPKHDAEAQPSPGNTQPRAVLHPRGGPWPSQGSEESV</sequence>
<evidence type="ECO:0000313" key="1">
    <source>
        <dbReference type="EMBL" id="CAN0544261.1"/>
    </source>
</evidence>
<proteinExistence type="predicted"/>
<accession>A0AC60A2R3</accession>